<feature type="region of interest" description="Disordered" evidence="2">
    <location>
        <begin position="474"/>
        <end position="503"/>
    </location>
</feature>
<dbReference type="EMBL" id="CP002629">
    <property type="protein sequence ID" value="AEB09779.1"/>
    <property type="molecule type" value="Genomic_DNA"/>
</dbReference>
<evidence type="ECO:0000313" key="5">
    <source>
        <dbReference type="EMBL" id="AEB09779.1"/>
    </source>
</evidence>
<dbReference type="GO" id="GO:0009306">
    <property type="term" value="P:protein secretion"/>
    <property type="evidence" value="ECO:0007669"/>
    <property type="project" value="InterPro"/>
</dbReference>
<name>F2ND55_DESAR</name>
<comment type="similarity">
    <text evidence="1">Belongs to the bacterial secretin family.</text>
</comment>
<dbReference type="PANTHER" id="PTHR30332">
    <property type="entry name" value="PROBABLE GENERAL SECRETION PATHWAY PROTEIN D"/>
    <property type="match status" value="1"/>
</dbReference>
<feature type="domain" description="Type II/III secretion system secretin-like" evidence="3">
    <location>
        <begin position="286"/>
        <end position="448"/>
    </location>
</feature>
<reference evidence="5 6" key="1">
    <citation type="journal article" date="2011" name="Stand. Genomic Sci.">
        <title>Complete genome sequence of the acetate-degrading sulfate reducer Desulfobacca acetoxidans type strain (ASRB2).</title>
        <authorList>
            <person name="Goker M."/>
            <person name="Teshima H."/>
            <person name="Lapidus A."/>
            <person name="Nolan M."/>
            <person name="Lucas S."/>
            <person name="Hammon N."/>
            <person name="Deshpande S."/>
            <person name="Cheng J.F."/>
            <person name="Tapia R."/>
            <person name="Han C."/>
            <person name="Goodwin L."/>
            <person name="Pitluck S."/>
            <person name="Huntemann M."/>
            <person name="Liolios K."/>
            <person name="Ivanova N."/>
            <person name="Pagani I."/>
            <person name="Mavromatis K."/>
            <person name="Ovchinikova G."/>
            <person name="Pati A."/>
            <person name="Chen A."/>
            <person name="Palaniappan K."/>
            <person name="Land M."/>
            <person name="Hauser L."/>
            <person name="Brambilla E.M."/>
            <person name="Rohde M."/>
            <person name="Spring S."/>
            <person name="Detter J.C."/>
            <person name="Woyke T."/>
            <person name="Bristow J."/>
            <person name="Eisen J.A."/>
            <person name="Markowitz V."/>
            <person name="Hugenholtz P."/>
            <person name="Kyrpides N.C."/>
            <person name="Klenk H.P."/>
        </authorList>
    </citation>
    <scope>NUCLEOTIDE SEQUENCE [LARGE SCALE GENOMIC DNA]</scope>
    <source>
        <strain evidence="6">ATCC 700848 / DSM 11109 / ASRB2</strain>
    </source>
</reference>
<dbReference type="eggNOG" id="COG4964">
    <property type="taxonomic scope" value="Bacteria"/>
</dbReference>
<dbReference type="AlphaFoldDB" id="F2ND55"/>
<dbReference type="RefSeq" id="WP_013706888.1">
    <property type="nucleotide sequence ID" value="NC_015388.1"/>
</dbReference>
<dbReference type="InterPro" id="IPR001775">
    <property type="entry name" value="GspD/PilQ"/>
</dbReference>
<proteinExistence type="inferred from homology"/>
<dbReference type="Pfam" id="PF00263">
    <property type="entry name" value="Secretin"/>
    <property type="match status" value="1"/>
</dbReference>
<dbReference type="GO" id="GO:0015627">
    <property type="term" value="C:type II protein secretion system complex"/>
    <property type="evidence" value="ECO:0007669"/>
    <property type="project" value="TreeGrafter"/>
</dbReference>
<dbReference type="PANTHER" id="PTHR30332:SF17">
    <property type="entry name" value="TYPE IV PILIATION SYSTEM PROTEIN DR_0774-RELATED"/>
    <property type="match status" value="1"/>
</dbReference>
<protein>
    <submittedName>
        <fullName evidence="5">Type II and III secretion system protein</fullName>
    </submittedName>
</protein>
<feature type="domain" description="Pilus formation protein N-terminal" evidence="4">
    <location>
        <begin position="56"/>
        <end position="114"/>
    </location>
</feature>
<evidence type="ECO:0000259" key="3">
    <source>
        <dbReference type="Pfam" id="PF00263"/>
    </source>
</evidence>
<dbReference type="PRINTS" id="PR00811">
    <property type="entry name" value="BCTERIALGSPD"/>
</dbReference>
<dbReference type="STRING" id="880072.Desac_1945"/>
<dbReference type="Proteomes" id="UP000000483">
    <property type="component" value="Chromosome"/>
</dbReference>
<gene>
    <name evidence="5" type="ordered locus">Desac_1945</name>
</gene>
<dbReference type="HOGENOM" id="CLU_017952_2_0_7"/>
<dbReference type="InterPro" id="IPR032789">
    <property type="entry name" value="T2SS-T3SS_pil_N"/>
</dbReference>
<organism evidence="5 6">
    <name type="scientific">Desulfobacca acetoxidans (strain ATCC 700848 / DSM 11109 / ASRB2)</name>
    <dbReference type="NCBI Taxonomy" id="880072"/>
    <lineage>
        <taxon>Bacteria</taxon>
        <taxon>Pseudomonadati</taxon>
        <taxon>Thermodesulfobacteriota</taxon>
        <taxon>Desulfobaccia</taxon>
        <taxon>Desulfobaccales</taxon>
        <taxon>Desulfobaccaceae</taxon>
        <taxon>Desulfobacca</taxon>
    </lineage>
</organism>
<reference evidence="6" key="2">
    <citation type="submission" date="2011-03" db="EMBL/GenBank/DDBJ databases">
        <title>The complete genome of Desulfobacca acetoxidans DSM 11109.</title>
        <authorList>
            <consortium name="US DOE Joint Genome Institute (JGI-PGF)"/>
            <person name="Lucas S."/>
            <person name="Copeland A."/>
            <person name="Lapidus A."/>
            <person name="Bruce D."/>
            <person name="Goodwin L."/>
            <person name="Pitluck S."/>
            <person name="Peters L."/>
            <person name="Kyrpides N."/>
            <person name="Mavromatis K."/>
            <person name="Ivanova N."/>
            <person name="Ovchinnikova G."/>
            <person name="Teshima H."/>
            <person name="Detter J.C."/>
            <person name="Han C."/>
            <person name="Land M."/>
            <person name="Hauser L."/>
            <person name="Markowitz V."/>
            <person name="Cheng J.-F."/>
            <person name="Hugenholtz P."/>
            <person name="Woyke T."/>
            <person name="Wu D."/>
            <person name="Spring S."/>
            <person name="Schueler E."/>
            <person name="Brambilla E."/>
            <person name="Klenk H.-P."/>
            <person name="Eisen J.A."/>
        </authorList>
    </citation>
    <scope>NUCLEOTIDE SEQUENCE [LARGE SCALE GENOMIC DNA]</scope>
    <source>
        <strain evidence="6">ATCC 700848 / DSM 11109 / ASRB2</strain>
    </source>
</reference>
<dbReference type="KEGG" id="dao:Desac_1945"/>
<evidence type="ECO:0000256" key="1">
    <source>
        <dbReference type="RuleBase" id="RU004003"/>
    </source>
</evidence>
<dbReference type="InterPro" id="IPR050810">
    <property type="entry name" value="Bact_Secretion_Sys_Channel"/>
</dbReference>
<keyword evidence="6" id="KW-1185">Reference proteome</keyword>
<evidence type="ECO:0000256" key="2">
    <source>
        <dbReference type="SAM" id="MobiDB-lite"/>
    </source>
</evidence>
<dbReference type="OrthoDB" id="9775455at2"/>
<dbReference type="Pfam" id="PF13629">
    <property type="entry name" value="T2SS-T3SS_pil_N"/>
    <property type="match status" value="1"/>
</dbReference>
<evidence type="ECO:0000313" key="6">
    <source>
        <dbReference type="Proteomes" id="UP000000483"/>
    </source>
</evidence>
<dbReference type="InterPro" id="IPR004846">
    <property type="entry name" value="T2SS/T3SS_dom"/>
</dbReference>
<accession>F2ND55</accession>
<evidence type="ECO:0000259" key="4">
    <source>
        <dbReference type="Pfam" id="PF13629"/>
    </source>
</evidence>
<sequence length="503" mass="54051">MLTAIGKGYPRLNAKGLIRFLAAMVLILGSAAVYSPPSVLAAQALLERVKDEDLEQVIRLRVGRSKVLRTSFTISRISVADPEVADIIMISEREVYINGNAPGVTNISLWGKRSFSSAKVTVEADVSLLKEKLFKVLPKEKIAVEAAEDTVVLSGEVSGPVAQETAISLATAFSGGKKDKVVNLLHIGGVQQVMVAVRVAEINRSVGKEMGINFAYSNKAGNFGATLLNSLSILKNIDRNLDSVTAPGVLVNPGVTTSSQQFSSSVNAVFGGLYGSFFWTAFFDVLKKNGLGRILAEPNLVTTSGQEASFLAGGEFPIPVPSGLGTTSIDYKKFGVGLVFTPTVLDNDKIALRINPEVSELDFSSQTTVVVNNFIVPGLKVRRTTTQVEMKDGQTLAIAGLLSDQHRNVVNKYPLLGDLPILGVLFRSSSFQKSETELVILVTPHLVKSQPPGPHRLPTDKYIEPTDLEFYLLGRSEGRDKKPQPPAASPAREITPPGFGHLE</sequence>